<dbReference type="GeneID" id="78228142"/>
<dbReference type="InterPro" id="IPR004013">
    <property type="entry name" value="PHP_dom"/>
</dbReference>
<reference evidence="2 3" key="1">
    <citation type="submission" date="2010-12" db="EMBL/GenBank/DDBJ databases">
        <title>The Genome Sequence of Coprobacillus sp. strain 29_1.</title>
        <authorList>
            <consortium name="The Broad Institute Genome Sequencing Platform"/>
            <person name="Earl A."/>
            <person name="Ward D."/>
            <person name="Feldgarden M."/>
            <person name="Gevers D."/>
            <person name="Daigneault M."/>
            <person name="Sibley C.D."/>
            <person name="White A."/>
            <person name="Strauss J."/>
            <person name="Allen-Vercoe E."/>
            <person name="Young S.K."/>
            <person name="Zeng Q."/>
            <person name="Gargeya S."/>
            <person name="Fitzgerald M."/>
            <person name="Haas B."/>
            <person name="Abouelleil A."/>
            <person name="Alvarado L."/>
            <person name="Arachchi H.M."/>
            <person name="Berlin A."/>
            <person name="Brown A."/>
            <person name="Chapman S.B."/>
            <person name="Chen Z."/>
            <person name="Dunbar C."/>
            <person name="Freedman E."/>
            <person name="Gearin G."/>
            <person name="Gellesch M."/>
            <person name="Goldberg J."/>
            <person name="Griggs A."/>
            <person name="Gujja S."/>
            <person name="Heilman E."/>
            <person name="Heiman D."/>
            <person name="Howarth C."/>
            <person name="Larson L."/>
            <person name="Lui A."/>
            <person name="MacDonald P.J.P."/>
            <person name="Mehta T."/>
            <person name="Montmayeur A."/>
            <person name="Murphy C."/>
            <person name="Neiman D."/>
            <person name="Pearson M."/>
            <person name="Priest M."/>
            <person name="Roberts A."/>
            <person name="Saif S."/>
            <person name="Shea T."/>
            <person name="Shenoy N."/>
            <person name="Sisk P."/>
            <person name="Stolte C."/>
            <person name="Sykes S."/>
            <person name="White J."/>
            <person name="Yandava C."/>
            <person name="Nusbaum C."/>
            <person name="Birren B."/>
        </authorList>
    </citation>
    <scope>NUCLEOTIDE SEQUENCE [LARGE SCALE GENOMIC DNA]</scope>
    <source>
        <strain evidence="2 3">29_1</strain>
    </source>
</reference>
<dbReference type="InterPro" id="IPR016195">
    <property type="entry name" value="Pol/histidinol_Pase-like"/>
</dbReference>
<dbReference type="RefSeq" id="WP_008789647.1">
    <property type="nucleotide sequence ID" value="NZ_AKCB01000001.1"/>
</dbReference>
<accession>E7GCR7</accession>
<proteinExistence type="predicted"/>
<dbReference type="HOGENOM" id="CLU_097071_0_0_9"/>
<dbReference type="PANTHER" id="PTHR42924:SF3">
    <property type="entry name" value="POLYMERASE_HISTIDINOL PHOSPHATASE N-TERMINAL DOMAIN-CONTAINING PROTEIN"/>
    <property type="match status" value="1"/>
</dbReference>
<protein>
    <recommendedName>
        <fullName evidence="1">Polymerase/histidinol phosphatase N-terminal domain-containing protein</fullName>
    </recommendedName>
</protein>
<dbReference type="SMART" id="SM00481">
    <property type="entry name" value="POLIIIAc"/>
    <property type="match status" value="1"/>
</dbReference>
<dbReference type="Pfam" id="PF02811">
    <property type="entry name" value="PHP"/>
    <property type="match status" value="1"/>
</dbReference>
<dbReference type="InterPro" id="IPR003141">
    <property type="entry name" value="Pol/His_phosphatase_N"/>
</dbReference>
<organism evidence="2 3">
    <name type="scientific">Coprobacillus cateniformis</name>
    <dbReference type="NCBI Taxonomy" id="100884"/>
    <lineage>
        <taxon>Bacteria</taxon>
        <taxon>Bacillati</taxon>
        <taxon>Bacillota</taxon>
        <taxon>Erysipelotrichia</taxon>
        <taxon>Erysipelotrichales</taxon>
        <taxon>Coprobacillaceae</taxon>
        <taxon>Coprobacillus</taxon>
    </lineage>
</organism>
<dbReference type="AlphaFoldDB" id="E7GCR7"/>
<dbReference type="eggNOG" id="COG0613">
    <property type="taxonomic scope" value="Bacteria"/>
</dbReference>
<keyword evidence="3" id="KW-1185">Reference proteome</keyword>
<dbReference type="EMBL" id="ADKX01000039">
    <property type="protein sequence ID" value="EFW04276.1"/>
    <property type="molecule type" value="Genomic_DNA"/>
</dbReference>
<gene>
    <name evidence="2" type="ORF">HMPREF9488_02559</name>
</gene>
<dbReference type="GO" id="GO:0004534">
    <property type="term" value="F:5'-3' RNA exonuclease activity"/>
    <property type="evidence" value="ECO:0007669"/>
    <property type="project" value="TreeGrafter"/>
</dbReference>
<sequence>MFYDLHIHSALSPCSDDDMTLNNIVNMAYIKGLDIIAVTDHNSVKQLYHLKEVAKDKVEFVYGVEIQSREEVHVLAYFLGETCLDSIQKFLDDYLIEEPNDEYYFGHQYILDENDRIINEEKRLLIKSLDLSIREVIKWIHQLGGVAILAHAMSERFSIMNVFMKIDKDLDIDGIEVTEINHQKYLLKQFPYLEKVPWFINSDAHRLDMISEPIHNMDKQNFYEMWRKRYG</sequence>
<dbReference type="Gene3D" id="3.20.20.140">
    <property type="entry name" value="Metal-dependent hydrolases"/>
    <property type="match status" value="1"/>
</dbReference>
<evidence type="ECO:0000313" key="3">
    <source>
        <dbReference type="Proteomes" id="UP000003157"/>
    </source>
</evidence>
<dbReference type="InterPro" id="IPR052018">
    <property type="entry name" value="PHP_domain"/>
</dbReference>
<evidence type="ECO:0000259" key="1">
    <source>
        <dbReference type="SMART" id="SM00481"/>
    </source>
</evidence>
<evidence type="ECO:0000313" key="2">
    <source>
        <dbReference type="EMBL" id="EFW04276.1"/>
    </source>
</evidence>
<dbReference type="SUPFAM" id="SSF89550">
    <property type="entry name" value="PHP domain-like"/>
    <property type="match status" value="1"/>
</dbReference>
<dbReference type="STRING" id="100884.GCA_000269565_00212"/>
<dbReference type="OrthoDB" id="9804333at2"/>
<dbReference type="Proteomes" id="UP000003157">
    <property type="component" value="Unassembled WGS sequence"/>
</dbReference>
<feature type="domain" description="Polymerase/histidinol phosphatase N-terminal" evidence="1">
    <location>
        <begin position="3"/>
        <end position="70"/>
    </location>
</feature>
<dbReference type="GO" id="GO:0035312">
    <property type="term" value="F:5'-3' DNA exonuclease activity"/>
    <property type="evidence" value="ECO:0007669"/>
    <property type="project" value="TreeGrafter"/>
</dbReference>
<name>E7GCR7_9FIRM</name>
<dbReference type="PANTHER" id="PTHR42924">
    <property type="entry name" value="EXONUCLEASE"/>
    <property type="match status" value="1"/>
</dbReference>
<comment type="caution">
    <text evidence="2">The sequence shown here is derived from an EMBL/GenBank/DDBJ whole genome shotgun (WGS) entry which is preliminary data.</text>
</comment>